<dbReference type="Proteomes" id="UP000608024">
    <property type="component" value="Unassembled WGS sequence"/>
</dbReference>
<organism evidence="2 3">
    <name type="scientific">Streptomyces longispororuber</name>
    <dbReference type="NCBI Taxonomy" id="68230"/>
    <lineage>
        <taxon>Bacteria</taxon>
        <taxon>Bacillati</taxon>
        <taxon>Actinomycetota</taxon>
        <taxon>Actinomycetes</taxon>
        <taxon>Kitasatosporales</taxon>
        <taxon>Streptomycetaceae</taxon>
        <taxon>Streptomyces</taxon>
    </lineage>
</organism>
<sequence length="70" mass="7507">MFEYQLHQFRAAELAEEAAHQRLVREARKAGKARRALGRDDAGTRGAAAGTAGTRPGTGRGPADRFTRAA</sequence>
<evidence type="ECO:0000313" key="2">
    <source>
        <dbReference type="EMBL" id="GHE92935.1"/>
    </source>
</evidence>
<accession>A0A919A8U7</accession>
<dbReference type="RefSeq" id="WP_190140085.1">
    <property type="nucleotide sequence ID" value="NZ_BNBT01000185.1"/>
</dbReference>
<name>A0A919A8U7_9ACTN</name>
<protein>
    <submittedName>
        <fullName evidence="2">Uncharacterized protein</fullName>
    </submittedName>
</protein>
<dbReference type="EMBL" id="BNBT01000185">
    <property type="protein sequence ID" value="GHE92935.1"/>
    <property type="molecule type" value="Genomic_DNA"/>
</dbReference>
<evidence type="ECO:0000256" key="1">
    <source>
        <dbReference type="SAM" id="MobiDB-lite"/>
    </source>
</evidence>
<keyword evidence="3" id="KW-1185">Reference proteome</keyword>
<feature type="compositionally biased region" description="Low complexity" evidence="1">
    <location>
        <begin position="44"/>
        <end position="57"/>
    </location>
</feature>
<proteinExistence type="predicted"/>
<feature type="region of interest" description="Disordered" evidence="1">
    <location>
        <begin position="26"/>
        <end position="70"/>
    </location>
</feature>
<comment type="caution">
    <text evidence="2">The sequence shown here is derived from an EMBL/GenBank/DDBJ whole genome shotgun (WGS) entry which is preliminary data.</text>
</comment>
<evidence type="ECO:0000313" key="3">
    <source>
        <dbReference type="Proteomes" id="UP000608024"/>
    </source>
</evidence>
<gene>
    <name evidence="2" type="ORF">GCM10018785_68710</name>
</gene>
<dbReference type="AlphaFoldDB" id="A0A919A8U7"/>
<reference evidence="2" key="2">
    <citation type="submission" date="2020-09" db="EMBL/GenBank/DDBJ databases">
        <authorList>
            <person name="Sun Q."/>
            <person name="Ohkuma M."/>
        </authorList>
    </citation>
    <scope>NUCLEOTIDE SEQUENCE</scope>
    <source>
        <strain evidence="2">JCM 4784</strain>
    </source>
</reference>
<reference evidence="2" key="1">
    <citation type="journal article" date="2014" name="Int. J. Syst. Evol. Microbiol.">
        <title>Complete genome sequence of Corynebacterium casei LMG S-19264T (=DSM 44701T), isolated from a smear-ripened cheese.</title>
        <authorList>
            <consortium name="US DOE Joint Genome Institute (JGI-PGF)"/>
            <person name="Walter F."/>
            <person name="Albersmeier A."/>
            <person name="Kalinowski J."/>
            <person name="Ruckert C."/>
        </authorList>
    </citation>
    <scope>NUCLEOTIDE SEQUENCE</scope>
    <source>
        <strain evidence="2">JCM 4784</strain>
    </source>
</reference>